<evidence type="ECO:0000256" key="3">
    <source>
        <dbReference type="ARBA" id="ARBA00022989"/>
    </source>
</evidence>
<protein>
    <submittedName>
        <fullName evidence="7">Inner membrane protein</fullName>
    </submittedName>
</protein>
<organism evidence="7 8">
    <name type="scientific">Bordetella ansorpii</name>
    <dbReference type="NCBI Taxonomy" id="288768"/>
    <lineage>
        <taxon>Bacteria</taxon>
        <taxon>Pseudomonadati</taxon>
        <taxon>Pseudomonadota</taxon>
        <taxon>Betaproteobacteria</taxon>
        <taxon>Burkholderiales</taxon>
        <taxon>Alcaligenaceae</taxon>
        <taxon>Bordetella</taxon>
    </lineage>
</organism>
<feature type="transmembrane region" description="Helical" evidence="5">
    <location>
        <begin position="112"/>
        <end position="140"/>
    </location>
</feature>
<dbReference type="Proteomes" id="UP000077037">
    <property type="component" value="Unassembled WGS sequence"/>
</dbReference>
<keyword evidence="3 5" id="KW-1133">Transmembrane helix</keyword>
<evidence type="ECO:0000256" key="5">
    <source>
        <dbReference type="SAM" id="Phobius"/>
    </source>
</evidence>
<dbReference type="InterPro" id="IPR007829">
    <property type="entry name" value="TM2"/>
</dbReference>
<evidence type="ECO:0000256" key="4">
    <source>
        <dbReference type="ARBA" id="ARBA00023136"/>
    </source>
</evidence>
<dbReference type="AlphaFoldDB" id="A0A157PBG9"/>
<dbReference type="EMBL" id="FKBS01000014">
    <property type="protein sequence ID" value="SAI31062.1"/>
    <property type="molecule type" value="Genomic_DNA"/>
</dbReference>
<gene>
    <name evidence="7" type="ORF">SAMEA1982600_02483</name>
</gene>
<evidence type="ECO:0000259" key="6">
    <source>
        <dbReference type="Pfam" id="PF05154"/>
    </source>
</evidence>
<dbReference type="Pfam" id="PF05154">
    <property type="entry name" value="TM2"/>
    <property type="match status" value="1"/>
</dbReference>
<dbReference type="GO" id="GO:0016020">
    <property type="term" value="C:membrane"/>
    <property type="evidence" value="ECO:0007669"/>
    <property type="project" value="UniProtKB-SubCell"/>
</dbReference>
<feature type="transmembrane region" description="Helical" evidence="5">
    <location>
        <begin position="46"/>
        <end position="64"/>
    </location>
</feature>
<sequence length="153" mass="16700">MTPTPSMPTFSVAAPRRARSKVAVGLLACCLGWLGAHWWYLGRPHAWLVTLLCGLCLAGAQFLTPWYDNPVFFVLFIPAVAGFIEGVVYSLMPDERFDRLCNPGLGRVTHTGWGPVLVAIFGCMAGAIVAMFAIAMVVVYTWTAMGWLDGYVL</sequence>
<feature type="transmembrane region" description="Helical" evidence="5">
    <location>
        <begin position="21"/>
        <end position="40"/>
    </location>
</feature>
<proteinExistence type="predicted"/>
<dbReference type="RefSeq" id="WP_066412494.1">
    <property type="nucleotide sequence ID" value="NZ_FKBS01000014.1"/>
</dbReference>
<evidence type="ECO:0000313" key="8">
    <source>
        <dbReference type="Proteomes" id="UP000077037"/>
    </source>
</evidence>
<feature type="transmembrane region" description="Helical" evidence="5">
    <location>
        <begin position="71"/>
        <end position="92"/>
    </location>
</feature>
<reference evidence="7 8" key="1">
    <citation type="submission" date="2016-03" db="EMBL/GenBank/DDBJ databases">
        <authorList>
            <consortium name="Pathogen Informatics"/>
        </authorList>
    </citation>
    <scope>NUCLEOTIDE SEQUENCE [LARGE SCALE GENOMIC DNA]</scope>
    <source>
        <strain evidence="7 8">NCTC13364</strain>
    </source>
</reference>
<accession>A0A157PBG9</accession>
<keyword evidence="2 5" id="KW-0812">Transmembrane</keyword>
<keyword evidence="4 5" id="KW-0472">Membrane</keyword>
<evidence type="ECO:0000313" key="7">
    <source>
        <dbReference type="EMBL" id="SAI31062.1"/>
    </source>
</evidence>
<evidence type="ECO:0000256" key="1">
    <source>
        <dbReference type="ARBA" id="ARBA00004141"/>
    </source>
</evidence>
<evidence type="ECO:0000256" key="2">
    <source>
        <dbReference type="ARBA" id="ARBA00022692"/>
    </source>
</evidence>
<feature type="domain" description="TM2" evidence="6">
    <location>
        <begin position="19"/>
        <end position="57"/>
    </location>
</feature>
<name>A0A157PBG9_9BORD</name>
<comment type="subcellular location">
    <subcellularLocation>
        <location evidence="1">Membrane</location>
        <topology evidence="1">Multi-pass membrane protein</topology>
    </subcellularLocation>
</comment>